<dbReference type="Proteomes" id="UP000049983">
    <property type="component" value="Unassembled WGS sequence"/>
</dbReference>
<organism evidence="3 4">
    <name type="scientific">Roseibium album</name>
    <dbReference type="NCBI Taxonomy" id="311410"/>
    <lineage>
        <taxon>Bacteria</taxon>
        <taxon>Pseudomonadati</taxon>
        <taxon>Pseudomonadota</taxon>
        <taxon>Alphaproteobacteria</taxon>
        <taxon>Hyphomicrobiales</taxon>
        <taxon>Stappiaceae</taxon>
        <taxon>Roseibium</taxon>
    </lineage>
</organism>
<protein>
    <recommendedName>
        <fullName evidence="5">VPLPA-CTERM protein sorting domain-containing protein</fullName>
    </recommendedName>
</protein>
<keyword evidence="1" id="KW-0812">Transmembrane</keyword>
<keyword evidence="1" id="KW-1133">Transmembrane helix</keyword>
<feature type="transmembrane region" description="Helical" evidence="1">
    <location>
        <begin position="208"/>
        <end position="227"/>
    </location>
</feature>
<proteinExistence type="predicted"/>
<keyword evidence="4" id="KW-1185">Reference proteome</keyword>
<dbReference type="EMBL" id="CXWC01000013">
    <property type="protein sequence ID" value="CTQ76469.1"/>
    <property type="molecule type" value="Genomic_DNA"/>
</dbReference>
<name>A0A0M7AN99_9HYPH</name>
<evidence type="ECO:0000256" key="2">
    <source>
        <dbReference type="SAM" id="SignalP"/>
    </source>
</evidence>
<feature type="chain" id="PRO_5009788092" description="VPLPA-CTERM protein sorting domain-containing protein" evidence="2">
    <location>
        <begin position="22"/>
        <end position="234"/>
    </location>
</feature>
<keyword evidence="2" id="KW-0732">Signal</keyword>
<evidence type="ECO:0008006" key="5">
    <source>
        <dbReference type="Google" id="ProtNLM"/>
    </source>
</evidence>
<evidence type="ECO:0000313" key="4">
    <source>
        <dbReference type="Proteomes" id="UP000049983"/>
    </source>
</evidence>
<dbReference type="AlphaFoldDB" id="A0A0M7AN99"/>
<evidence type="ECO:0000313" key="3">
    <source>
        <dbReference type="EMBL" id="CTQ76469.1"/>
    </source>
</evidence>
<gene>
    <name evidence="3" type="ORF">LA5096_04759</name>
</gene>
<keyword evidence="1" id="KW-0472">Membrane</keyword>
<sequence length="234" mass="23760">MIKSFSAALFLAVFAPVAAFGATVISDTEFVDINWSATEIGDTTPNNSFVFSGAQVLNGGNPGAFRTIVSQVNTLAASSVQAAHIYEAATYDPSGMGAIGSLTFSLDLKAFSGPAGAMGAGAVVRQGGNFFAFGLGQVLNGSGWVGLTTGPLSSAQFTAISGGTLDFSGTGGVMSFGFLTSNGTFGTPSTNTAGFDNFRVEIAQVGAVPLPAGMFLLLTTLVGFGVASRWSRRF</sequence>
<evidence type="ECO:0000256" key="1">
    <source>
        <dbReference type="SAM" id="Phobius"/>
    </source>
</evidence>
<accession>A0A0M7AN99</accession>
<reference evidence="4" key="1">
    <citation type="submission" date="2015-07" db="EMBL/GenBank/DDBJ databases">
        <authorList>
            <person name="Rodrigo-Torres Lidia"/>
            <person name="Arahal R.David."/>
        </authorList>
    </citation>
    <scope>NUCLEOTIDE SEQUENCE [LARGE SCALE GENOMIC DNA]</scope>
    <source>
        <strain evidence="4">CECT 5096</strain>
    </source>
</reference>
<feature type="signal peptide" evidence="2">
    <location>
        <begin position="1"/>
        <end position="21"/>
    </location>
</feature>